<dbReference type="AlphaFoldDB" id="A0A8T0HFR4"/>
<keyword evidence="2" id="KW-1185">Reference proteome</keyword>
<sequence length="65" mass="7666">MCCDFATLPLQQLRSYFLKWKKDEYSLCKEYVKLQGGKDQYIIMEKLVVSCKLTHPNMISVPNFT</sequence>
<proteinExistence type="predicted"/>
<protein>
    <submittedName>
        <fullName evidence="1">Uncharacterized protein</fullName>
    </submittedName>
</protein>
<name>A0A8T0HFR4_CERPU</name>
<reference evidence="1 2" key="1">
    <citation type="submission" date="2020-06" db="EMBL/GenBank/DDBJ databases">
        <title>WGS assembly of Ceratodon purpureus strain R40.</title>
        <authorList>
            <person name="Carey S.B."/>
            <person name="Jenkins J."/>
            <person name="Shu S."/>
            <person name="Lovell J.T."/>
            <person name="Sreedasyam A."/>
            <person name="Maumus F."/>
            <person name="Tiley G.P."/>
            <person name="Fernandez-Pozo N."/>
            <person name="Barry K."/>
            <person name="Chen C."/>
            <person name="Wang M."/>
            <person name="Lipzen A."/>
            <person name="Daum C."/>
            <person name="Saski C.A."/>
            <person name="Payton A.C."/>
            <person name="Mcbreen J.C."/>
            <person name="Conrad R.E."/>
            <person name="Kollar L.M."/>
            <person name="Olsson S."/>
            <person name="Huttunen S."/>
            <person name="Landis J.B."/>
            <person name="Wickett N.J."/>
            <person name="Johnson M.G."/>
            <person name="Rensing S.A."/>
            <person name="Grimwood J."/>
            <person name="Schmutz J."/>
            <person name="Mcdaniel S.F."/>
        </authorList>
    </citation>
    <scope>NUCLEOTIDE SEQUENCE [LARGE SCALE GENOMIC DNA]</scope>
    <source>
        <strain evidence="1 2">R40</strain>
    </source>
</reference>
<gene>
    <name evidence="1" type="ORF">KC19_6G164200</name>
</gene>
<dbReference type="Proteomes" id="UP000822688">
    <property type="component" value="Chromosome 6"/>
</dbReference>
<accession>A0A8T0HFR4</accession>
<evidence type="ECO:0000313" key="1">
    <source>
        <dbReference type="EMBL" id="KAG0570463.1"/>
    </source>
</evidence>
<comment type="caution">
    <text evidence="1">The sequence shown here is derived from an EMBL/GenBank/DDBJ whole genome shotgun (WGS) entry which is preliminary data.</text>
</comment>
<evidence type="ECO:0000313" key="2">
    <source>
        <dbReference type="Proteomes" id="UP000822688"/>
    </source>
</evidence>
<dbReference type="EMBL" id="CM026427">
    <property type="protein sequence ID" value="KAG0570463.1"/>
    <property type="molecule type" value="Genomic_DNA"/>
</dbReference>
<organism evidence="1 2">
    <name type="scientific">Ceratodon purpureus</name>
    <name type="common">Fire moss</name>
    <name type="synonym">Dicranum purpureum</name>
    <dbReference type="NCBI Taxonomy" id="3225"/>
    <lineage>
        <taxon>Eukaryota</taxon>
        <taxon>Viridiplantae</taxon>
        <taxon>Streptophyta</taxon>
        <taxon>Embryophyta</taxon>
        <taxon>Bryophyta</taxon>
        <taxon>Bryophytina</taxon>
        <taxon>Bryopsida</taxon>
        <taxon>Dicranidae</taxon>
        <taxon>Pseudoditrichales</taxon>
        <taxon>Ditrichaceae</taxon>
        <taxon>Ceratodon</taxon>
    </lineage>
</organism>